<evidence type="ECO:0008006" key="4">
    <source>
        <dbReference type="Google" id="ProtNLM"/>
    </source>
</evidence>
<dbReference type="EMBL" id="FNCY01000020">
    <property type="protein sequence ID" value="SDI49286.1"/>
    <property type="molecule type" value="Genomic_DNA"/>
</dbReference>
<evidence type="ECO:0000256" key="1">
    <source>
        <dbReference type="SAM" id="Phobius"/>
    </source>
</evidence>
<dbReference type="InterPro" id="IPR051533">
    <property type="entry name" value="WaaL-like"/>
</dbReference>
<dbReference type="Proteomes" id="UP000198607">
    <property type="component" value="Unassembled WGS sequence"/>
</dbReference>
<evidence type="ECO:0000313" key="2">
    <source>
        <dbReference type="EMBL" id="SDI49286.1"/>
    </source>
</evidence>
<evidence type="ECO:0000313" key="3">
    <source>
        <dbReference type="Proteomes" id="UP000198607"/>
    </source>
</evidence>
<reference evidence="2 3" key="1">
    <citation type="submission" date="2016-10" db="EMBL/GenBank/DDBJ databases">
        <authorList>
            <person name="de Groot N.N."/>
        </authorList>
    </citation>
    <scope>NUCLEOTIDE SEQUENCE [LARGE SCALE GENOMIC DNA]</scope>
    <source>
        <strain evidence="2 3">DSM 5885</strain>
    </source>
</reference>
<feature type="transmembrane region" description="Helical" evidence="1">
    <location>
        <begin position="217"/>
        <end position="236"/>
    </location>
</feature>
<feature type="transmembrane region" description="Helical" evidence="1">
    <location>
        <begin position="360"/>
        <end position="381"/>
    </location>
</feature>
<organism evidence="2 3">
    <name type="scientific">Propionivibrio dicarboxylicus</name>
    <dbReference type="NCBI Taxonomy" id="83767"/>
    <lineage>
        <taxon>Bacteria</taxon>
        <taxon>Pseudomonadati</taxon>
        <taxon>Pseudomonadota</taxon>
        <taxon>Betaproteobacteria</taxon>
        <taxon>Rhodocyclales</taxon>
        <taxon>Rhodocyclaceae</taxon>
        <taxon>Propionivibrio</taxon>
    </lineage>
</organism>
<feature type="transmembrane region" description="Helical" evidence="1">
    <location>
        <begin position="59"/>
        <end position="76"/>
    </location>
</feature>
<feature type="transmembrane region" description="Helical" evidence="1">
    <location>
        <begin position="162"/>
        <end position="180"/>
    </location>
</feature>
<feature type="transmembrane region" description="Helical" evidence="1">
    <location>
        <begin position="388"/>
        <end position="405"/>
    </location>
</feature>
<keyword evidence="3" id="KW-1185">Reference proteome</keyword>
<keyword evidence="1" id="KW-1133">Transmembrane helix</keyword>
<keyword evidence="1" id="KW-0812">Transmembrane</keyword>
<gene>
    <name evidence="2" type="ORF">SAMN05660652_03536</name>
</gene>
<feature type="transmembrane region" description="Helical" evidence="1">
    <location>
        <begin position="32"/>
        <end position="47"/>
    </location>
</feature>
<keyword evidence="1" id="KW-0472">Membrane</keyword>
<feature type="transmembrane region" description="Helical" evidence="1">
    <location>
        <begin position="243"/>
        <end position="260"/>
    </location>
</feature>
<dbReference type="OrthoDB" id="8592339at2"/>
<proteinExistence type="predicted"/>
<feature type="transmembrane region" description="Helical" evidence="1">
    <location>
        <begin position="192"/>
        <end position="211"/>
    </location>
</feature>
<dbReference type="RefSeq" id="WP_091939599.1">
    <property type="nucleotide sequence ID" value="NZ_FNCY01000020.1"/>
</dbReference>
<dbReference type="PANTHER" id="PTHR37422">
    <property type="entry name" value="TEICHURONIC ACID BIOSYNTHESIS PROTEIN TUAE"/>
    <property type="match status" value="1"/>
</dbReference>
<sequence>MMTLMEKMGLPGLFFLVCFVYPIPHTIALRNLILVILVGASLFCIAKRPRRLDAIDWSIFRPSAGLLIALTLWLLLQSALISPRSAEALEMFRGDWLVALAVALVAMVSTLTVREVDPDRLILALVLALLAHIILLFGYQIAVWLSTGYFPWHKTPFAEKDYHSMLATILAVLSLGDLVARAINSRRCFPCAWYWVVAVLMLCCTANLTLWARSGNIIIAVEFVVCCVIFVALAPASGTKRTALVITLVALLGIGGWLSVHSDSRWSGLQEAAEIAFDTENHLAWRDSKTYPRPLTKAGDPVEESAYLRLAWAKVGVEQIALYPLGLGYGHKALGWAVERSYGVSTGLESSHSGLIDFTLANGIPGLVLWLALTAALTLAGWRGFRQYGSPAGLMLTLSVIAYLVRCLLDGHLSGFRLEMYAFFVGVLIVRQLQESSRCD</sequence>
<dbReference type="PANTHER" id="PTHR37422:SF23">
    <property type="entry name" value="TEICHURONIC ACID BIOSYNTHESIS PROTEIN TUAE"/>
    <property type="match status" value="1"/>
</dbReference>
<name>A0A1G8L0V1_9RHOO</name>
<dbReference type="STRING" id="83767.SAMN05660652_03536"/>
<dbReference type="AlphaFoldDB" id="A0A1G8L0V1"/>
<feature type="transmembrane region" description="Helical" evidence="1">
    <location>
        <begin position="121"/>
        <end position="142"/>
    </location>
</feature>
<feature type="transmembrane region" description="Helical" evidence="1">
    <location>
        <begin position="96"/>
        <end position="114"/>
    </location>
</feature>
<protein>
    <recommendedName>
        <fullName evidence="4">O-antigen ligase</fullName>
    </recommendedName>
</protein>
<accession>A0A1G8L0V1</accession>